<evidence type="ECO:0000256" key="3">
    <source>
        <dbReference type="SAM" id="SignalP"/>
    </source>
</evidence>
<organism evidence="5 6">
    <name type="scientific">Petromyzon marinus</name>
    <name type="common">Sea lamprey</name>
    <dbReference type="NCBI Taxonomy" id="7757"/>
    <lineage>
        <taxon>Eukaryota</taxon>
        <taxon>Metazoa</taxon>
        <taxon>Chordata</taxon>
        <taxon>Craniata</taxon>
        <taxon>Vertebrata</taxon>
        <taxon>Cyclostomata</taxon>
        <taxon>Hyperoartia</taxon>
        <taxon>Petromyzontiformes</taxon>
        <taxon>Petromyzontidae</taxon>
        <taxon>Petromyzon</taxon>
    </lineage>
</organism>
<dbReference type="Gene3D" id="2.60.120.40">
    <property type="match status" value="1"/>
</dbReference>
<keyword evidence="2" id="KW-0964">Secreted</keyword>
<dbReference type="SMART" id="SM00110">
    <property type="entry name" value="C1Q"/>
    <property type="match status" value="1"/>
</dbReference>
<dbReference type="InterPro" id="IPR008983">
    <property type="entry name" value="Tumour_necrosis_fac-like_dom"/>
</dbReference>
<evidence type="ECO:0000256" key="1">
    <source>
        <dbReference type="ARBA" id="ARBA00004613"/>
    </source>
</evidence>
<evidence type="ECO:0000313" key="6">
    <source>
        <dbReference type="RefSeq" id="XP_032834171.1"/>
    </source>
</evidence>
<evidence type="ECO:0000313" key="5">
    <source>
        <dbReference type="Proteomes" id="UP001318040"/>
    </source>
</evidence>
<gene>
    <name evidence="6" type="primary">LOC116956575</name>
</gene>
<reference evidence="6" key="1">
    <citation type="submission" date="2025-08" db="UniProtKB">
        <authorList>
            <consortium name="RefSeq"/>
        </authorList>
    </citation>
    <scope>IDENTIFICATION</scope>
    <source>
        <tissue evidence="6">Sperm</tissue>
    </source>
</reference>
<dbReference type="PANTHER" id="PTHR15427:SF54">
    <property type="entry name" value="C1Q DOMAIN-CONTAINING PROTEIN"/>
    <property type="match status" value="1"/>
</dbReference>
<dbReference type="PANTHER" id="PTHR15427">
    <property type="entry name" value="EMILIN ELASTIN MICROFIBRIL INTERFACE-LOCATED PROTEIN ELASTIN MICROFIBRIL INTERFACER"/>
    <property type="match status" value="1"/>
</dbReference>
<feature type="chain" id="PRO_5042538198" evidence="3">
    <location>
        <begin position="24"/>
        <end position="235"/>
    </location>
</feature>
<dbReference type="Pfam" id="PF00386">
    <property type="entry name" value="C1q"/>
    <property type="match status" value="1"/>
</dbReference>
<feature type="signal peptide" evidence="3">
    <location>
        <begin position="1"/>
        <end position="23"/>
    </location>
</feature>
<feature type="domain" description="C1q" evidence="4">
    <location>
        <begin position="80"/>
        <end position="235"/>
    </location>
</feature>
<evidence type="ECO:0000256" key="2">
    <source>
        <dbReference type="ARBA" id="ARBA00022525"/>
    </source>
</evidence>
<dbReference type="AlphaFoldDB" id="A0AAJ7XH22"/>
<dbReference type="RefSeq" id="XP_032834171.1">
    <property type="nucleotide sequence ID" value="XM_032978280.1"/>
</dbReference>
<accession>A0AAJ7XH22</accession>
<dbReference type="KEGG" id="pmrn:116956575"/>
<comment type="subcellular location">
    <subcellularLocation>
        <location evidence="1">Secreted</location>
    </subcellularLocation>
</comment>
<sequence>MSHHASLLLAAALLCGLGAPSWSTSEPYHPDKCTCVGPPAPRGLPGFPGIPGSPGPMGPPGLPGISCEKGEQRLPGCSGTSPSPLAFSVKLSSTSNASIGVTITVPPGGVFPFDSVLVNGQGIYDTHSNNFTSPVAGLYFLSFHLTLGRRREAGARGAYVNVQLATSKAGVASPKGKTVANFGGKTDEEISGSAVVALAAGDSVWLRAHQGNAADVVIVPREGGDSVFSGFLLSY</sequence>
<dbReference type="Proteomes" id="UP001318040">
    <property type="component" value="Chromosome 66"/>
</dbReference>
<keyword evidence="5" id="KW-1185">Reference proteome</keyword>
<dbReference type="SUPFAM" id="SSF49842">
    <property type="entry name" value="TNF-like"/>
    <property type="match status" value="1"/>
</dbReference>
<proteinExistence type="predicted"/>
<dbReference type="PROSITE" id="PS50871">
    <property type="entry name" value="C1Q"/>
    <property type="match status" value="1"/>
</dbReference>
<dbReference type="InterPro" id="IPR050392">
    <property type="entry name" value="Collagen/C1q_domain"/>
</dbReference>
<keyword evidence="3" id="KW-0732">Signal</keyword>
<dbReference type="GO" id="GO:0005576">
    <property type="term" value="C:extracellular region"/>
    <property type="evidence" value="ECO:0007669"/>
    <property type="project" value="UniProtKB-SubCell"/>
</dbReference>
<evidence type="ECO:0000259" key="4">
    <source>
        <dbReference type="PROSITE" id="PS50871"/>
    </source>
</evidence>
<name>A0AAJ7XH22_PETMA</name>
<dbReference type="InterPro" id="IPR001073">
    <property type="entry name" value="C1q_dom"/>
</dbReference>
<protein>
    <submittedName>
        <fullName evidence="6">Complement C1q subcomponent subunit C-like</fullName>
    </submittedName>
</protein>